<name>A0AAV3PJ18_LITER</name>
<evidence type="ECO:0000313" key="1">
    <source>
        <dbReference type="EMBL" id="GAA0150887.1"/>
    </source>
</evidence>
<gene>
    <name evidence="1" type="ORF">LIER_37195</name>
</gene>
<organism evidence="1 2">
    <name type="scientific">Lithospermum erythrorhizon</name>
    <name type="common">Purple gromwell</name>
    <name type="synonym">Lithospermum officinale var. erythrorhizon</name>
    <dbReference type="NCBI Taxonomy" id="34254"/>
    <lineage>
        <taxon>Eukaryota</taxon>
        <taxon>Viridiplantae</taxon>
        <taxon>Streptophyta</taxon>
        <taxon>Embryophyta</taxon>
        <taxon>Tracheophyta</taxon>
        <taxon>Spermatophyta</taxon>
        <taxon>Magnoliopsida</taxon>
        <taxon>eudicotyledons</taxon>
        <taxon>Gunneridae</taxon>
        <taxon>Pentapetalae</taxon>
        <taxon>asterids</taxon>
        <taxon>lamiids</taxon>
        <taxon>Boraginales</taxon>
        <taxon>Boraginaceae</taxon>
        <taxon>Boraginoideae</taxon>
        <taxon>Lithospermeae</taxon>
        <taxon>Lithospermum</taxon>
    </lineage>
</organism>
<sequence length="152" mass="16247">MALSSSMAVSATFLSGNPGLTSFNHVVNAKLDAENYVIWKSQVLPTLRGLNLVGFIEGTSICPSEYVLVDVGTTTTTPIATMPATTPVADGTVNQVETTNPTPPNTTTDSTASYAINPQHLLWIRQDQSITLELAIVHFKTTYNGGVEFCVK</sequence>
<accession>A0AAV3PJ18</accession>
<evidence type="ECO:0000313" key="2">
    <source>
        <dbReference type="Proteomes" id="UP001454036"/>
    </source>
</evidence>
<evidence type="ECO:0008006" key="3">
    <source>
        <dbReference type="Google" id="ProtNLM"/>
    </source>
</evidence>
<protein>
    <recommendedName>
        <fullName evidence="3">Retrotransposon Copia-like N-terminal domain-containing protein</fullName>
    </recommendedName>
</protein>
<comment type="caution">
    <text evidence="1">The sequence shown here is derived from an EMBL/GenBank/DDBJ whole genome shotgun (WGS) entry which is preliminary data.</text>
</comment>
<keyword evidence="2" id="KW-1185">Reference proteome</keyword>
<dbReference type="AlphaFoldDB" id="A0AAV3PJ18"/>
<dbReference type="Proteomes" id="UP001454036">
    <property type="component" value="Unassembled WGS sequence"/>
</dbReference>
<reference evidence="1 2" key="1">
    <citation type="submission" date="2024-01" db="EMBL/GenBank/DDBJ databases">
        <title>The complete chloroplast genome sequence of Lithospermum erythrorhizon: insights into the phylogenetic relationship among Boraginaceae species and the maternal lineages of purple gromwells.</title>
        <authorList>
            <person name="Okada T."/>
            <person name="Watanabe K."/>
        </authorList>
    </citation>
    <scope>NUCLEOTIDE SEQUENCE [LARGE SCALE GENOMIC DNA]</scope>
</reference>
<proteinExistence type="predicted"/>
<dbReference type="EMBL" id="BAABME010017658">
    <property type="protein sequence ID" value="GAA0150887.1"/>
    <property type="molecule type" value="Genomic_DNA"/>
</dbReference>